<gene>
    <name evidence="9" type="ORF">SAMN02745165_01599</name>
</gene>
<reference evidence="9 10" key="1">
    <citation type="submission" date="2016-11" db="EMBL/GenBank/DDBJ databases">
        <authorList>
            <person name="Jaros S."/>
            <person name="Januszkiewicz K."/>
            <person name="Wedrychowicz H."/>
        </authorList>
    </citation>
    <scope>NUCLEOTIDE SEQUENCE [LARGE SCALE GENOMIC DNA]</scope>
    <source>
        <strain evidence="9 10">DSM 5091</strain>
    </source>
</reference>
<keyword evidence="6" id="KW-0949">S-adenosyl-L-methionine</keyword>
<dbReference type="NCBIfam" id="TIGR01465">
    <property type="entry name" value="cobM_cbiF"/>
    <property type="match status" value="1"/>
</dbReference>
<dbReference type="InterPro" id="IPR050161">
    <property type="entry name" value="Siro_Cobalamin_biosynth"/>
</dbReference>
<keyword evidence="3" id="KW-0169">Cobalamin biosynthesis</keyword>
<evidence type="ECO:0000256" key="5">
    <source>
        <dbReference type="ARBA" id="ARBA00022679"/>
    </source>
</evidence>
<dbReference type="Proteomes" id="UP000184171">
    <property type="component" value="Unassembled WGS sequence"/>
</dbReference>
<dbReference type="Pfam" id="PF00590">
    <property type="entry name" value="TP_methylase"/>
    <property type="match status" value="1"/>
</dbReference>
<evidence type="ECO:0000313" key="10">
    <source>
        <dbReference type="Proteomes" id="UP000184171"/>
    </source>
</evidence>
<dbReference type="PROSITE" id="PS00840">
    <property type="entry name" value="SUMT_2"/>
    <property type="match status" value="1"/>
</dbReference>
<evidence type="ECO:0000256" key="7">
    <source>
        <dbReference type="RuleBase" id="RU003960"/>
    </source>
</evidence>
<dbReference type="RefSeq" id="WP_072907611.1">
    <property type="nucleotide sequence ID" value="NZ_FQZT01000004.1"/>
</dbReference>
<keyword evidence="5 7" id="KW-0808">Transferase</keyword>
<comment type="pathway">
    <text evidence="1">Cofactor biosynthesis; adenosylcobalamin biosynthesis.</text>
</comment>
<evidence type="ECO:0000256" key="4">
    <source>
        <dbReference type="ARBA" id="ARBA00022603"/>
    </source>
</evidence>
<dbReference type="CDD" id="cd11641">
    <property type="entry name" value="Precorrin-4_C11-MT"/>
    <property type="match status" value="1"/>
</dbReference>
<dbReference type="SUPFAM" id="SSF53790">
    <property type="entry name" value="Tetrapyrrole methylase"/>
    <property type="match status" value="1"/>
</dbReference>
<evidence type="ECO:0000259" key="8">
    <source>
        <dbReference type="Pfam" id="PF00590"/>
    </source>
</evidence>
<sequence>MAIGELKAGEVLFVGAGPGDPELITVKGLRALQQADVVVYAGSLVNPALLDECPQGCEVHDSAPLNLDQVLDILIAGCRANKKVVRLHTGDPALYGAIQEQMEALDVAGIGYAVIPGVTATFAAAASLKQELTLPGVSQTMTLTRLAGRTPVPEPEQLQRLAANGGTICLYLSVGMMDKLVADLLAGGIFTEQTPVAVVYRASWPDEKTVEGTLADIAEKVADAGITRQALILVGEVLNARSKGVPEKSKLYDPGFAHGYRK</sequence>
<name>A0A1M6GMB1_MALRU</name>
<dbReference type="InterPro" id="IPR003043">
    <property type="entry name" value="Uropor_MeTrfase_CS"/>
</dbReference>
<comment type="similarity">
    <text evidence="2 7">Belongs to the precorrin methyltransferase family.</text>
</comment>
<dbReference type="Gene3D" id="3.30.950.10">
    <property type="entry name" value="Methyltransferase, Cobalt-precorrin-4 Transmethylase, Domain 2"/>
    <property type="match status" value="1"/>
</dbReference>
<dbReference type="InterPro" id="IPR000878">
    <property type="entry name" value="4pyrrol_Mease"/>
</dbReference>
<dbReference type="GO" id="GO:0009236">
    <property type="term" value="P:cobalamin biosynthetic process"/>
    <property type="evidence" value="ECO:0007669"/>
    <property type="project" value="UniProtKB-UniPathway"/>
</dbReference>
<evidence type="ECO:0000256" key="6">
    <source>
        <dbReference type="ARBA" id="ARBA00022691"/>
    </source>
</evidence>
<dbReference type="EMBL" id="FQZT01000004">
    <property type="protein sequence ID" value="SHJ11033.1"/>
    <property type="molecule type" value="Genomic_DNA"/>
</dbReference>
<dbReference type="OrthoDB" id="9815856at2"/>
<organism evidence="9 10">
    <name type="scientific">Malonomonas rubra DSM 5091</name>
    <dbReference type="NCBI Taxonomy" id="1122189"/>
    <lineage>
        <taxon>Bacteria</taxon>
        <taxon>Pseudomonadati</taxon>
        <taxon>Thermodesulfobacteriota</taxon>
        <taxon>Desulfuromonadia</taxon>
        <taxon>Desulfuromonadales</taxon>
        <taxon>Geopsychrobacteraceae</taxon>
        <taxon>Malonomonas</taxon>
    </lineage>
</organism>
<dbReference type="GO" id="GO:0046026">
    <property type="term" value="F:precorrin-4 C11-methyltransferase activity"/>
    <property type="evidence" value="ECO:0007669"/>
    <property type="project" value="InterPro"/>
</dbReference>
<accession>A0A1M6GMB1</accession>
<dbReference type="InterPro" id="IPR014777">
    <property type="entry name" value="4pyrrole_Mease_sub1"/>
</dbReference>
<dbReference type="InterPro" id="IPR006362">
    <property type="entry name" value="Cbl_synth_CobM/CibF"/>
</dbReference>
<keyword evidence="10" id="KW-1185">Reference proteome</keyword>
<dbReference type="STRING" id="1122189.SAMN02745165_01599"/>
<dbReference type="AlphaFoldDB" id="A0A1M6GMB1"/>
<proteinExistence type="inferred from homology"/>
<dbReference type="PANTHER" id="PTHR45790:SF4">
    <property type="entry name" value="COBALT-PRECORRIN-4 C(11)-METHYLTRANSFERASE"/>
    <property type="match status" value="1"/>
</dbReference>
<evidence type="ECO:0000256" key="2">
    <source>
        <dbReference type="ARBA" id="ARBA00005879"/>
    </source>
</evidence>
<evidence type="ECO:0000256" key="1">
    <source>
        <dbReference type="ARBA" id="ARBA00004953"/>
    </source>
</evidence>
<dbReference type="InterPro" id="IPR035996">
    <property type="entry name" value="4pyrrol_Methylase_sf"/>
</dbReference>
<keyword evidence="4 7" id="KW-0489">Methyltransferase</keyword>
<dbReference type="Gene3D" id="3.40.1010.10">
    <property type="entry name" value="Cobalt-precorrin-4 Transmethylase, Domain 1"/>
    <property type="match status" value="1"/>
</dbReference>
<evidence type="ECO:0000313" key="9">
    <source>
        <dbReference type="EMBL" id="SHJ11033.1"/>
    </source>
</evidence>
<feature type="domain" description="Tetrapyrrole methylase" evidence="8">
    <location>
        <begin position="11"/>
        <end position="217"/>
    </location>
</feature>
<evidence type="ECO:0000256" key="3">
    <source>
        <dbReference type="ARBA" id="ARBA00022573"/>
    </source>
</evidence>
<protein>
    <submittedName>
        <fullName evidence="9">Cobalt-precorrin 4 C11-methyltransferase</fullName>
    </submittedName>
</protein>
<dbReference type="UniPathway" id="UPA00148"/>
<dbReference type="PROSITE" id="PS00839">
    <property type="entry name" value="SUMT_1"/>
    <property type="match status" value="1"/>
</dbReference>
<dbReference type="InterPro" id="IPR014776">
    <property type="entry name" value="4pyrrole_Mease_sub2"/>
</dbReference>
<dbReference type="GO" id="GO:0032259">
    <property type="term" value="P:methylation"/>
    <property type="evidence" value="ECO:0007669"/>
    <property type="project" value="UniProtKB-KW"/>
</dbReference>
<dbReference type="PANTHER" id="PTHR45790">
    <property type="entry name" value="SIROHEME SYNTHASE-RELATED"/>
    <property type="match status" value="1"/>
</dbReference>